<name>A0ACC4B1I4_POPAL</name>
<proteinExistence type="predicted"/>
<sequence length="104" mass="11754">MLQPIRLSRREMGNRASPSHIQLRTQPKKYSLGVPMKNTFALEKIYCQLLNHPALESEKFISIAKLQDSSGYRQLQSAHHESSPILAQSESRYNLKSSGEGSAR</sequence>
<protein>
    <submittedName>
        <fullName evidence="1">Uncharacterized protein</fullName>
    </submittedName>
</protein>
<dbReference type="Proteomes" id="UP000309997">
    <property type="component" value="Unassembled WGS sequence"/>
</dbReference>
<organism evidence="1 2">
    <name type="scientific">Populus alba</name>
    <name type="common">White poplar</name>
    <dbReference type="NCBI Taxonomy" id="43335"/>
    <lineage>
        <taxon>Eukaryota</taxon>
        <taxon>Viridiplantae</taxon>
        <taxon>Streptophyta</taxon>
        <taxon>Embryophyta</taxon>
        <taxon>Tracheophyta</taxon>
        <taxon>Spermatophyta</taxon>
        <taxon>Magnoliopsida</taxon>
        <taxon>eudicotyledons</taxon>
        <taxon>Gunneridae</taxon>
        <taxon>Pentapetalae</taxon>
        <taxon>rosids</taxon>
        <taxon>fabids</taxon>
        <taxon>Malpighiales</taxon>
        <taxon>Salicaceae</taxon>
        <taxon>Saliceae</taxon>
        <taxon>Populus</taxon>
    </lineage>
</organism>
<accession>A0ACC4B1I4</accession>
<evidence type="ECO:0000313" key="2">
    <source>
        <dbReference type="Proteomes" id="UP000309997"/>
    </source>
</evidence>
<reference evidence="1 2" key="1">
    <citation type="journal article" date="2024" name="Plant Biotechnol. J.">
        <title>Genome and CRISPR/Cas9 system of a widespread forest tree (Populus alba) in the world.</title>
        <authorList>
            <person name="Liu Y.J."/>
            <person name="Jiang P.F."/>
            <person name="Han X.M."/>
            <person name="Li X.Y."/>
            <person name="Wang H.M."/>
            <person name="Wang Y.J."/>
            <person name="Wang X.X."/>
            <person name="Zeng Q.Y."/>
        </authorList>
    </citation>
    <scope>NUCLEOTIDE SEQUENCE [LARGE SCALE GENOMIC DNA]</scope>
    <source>
        <strain evidence="2">cv. PAL-ZL1</strain>
    </source>
</reference>
<keyword evidence="2" id="KW-1185">Reference proteome</keyword>
<evidence type="ECO:0000313" key="1">
    <source>
        <dbReference type="EMBL" id="KAL3572381.1"/>
    </source>
</evidence>
<comment type="caution">
    <text evidence="1">The sequence shown here is derived from an EMBL/GenBank/DDBJ whole genome shotgun (WGS) entry which is preliminary data.</text>
</comment>
<gene>
    <name evidence="1" type="ORF">D5086_026285</name>
</gene>
<dbReference type="EMBL" id="RCHU02000014">
    <property type="protein sequence ID" value="KAL3572381.1"/>
    <property type="molecule type" value="Genomic_DNA"/>
</dbReference>